<keyword evidence="1" id="KW-0812">Transmembrane</keyword>
<evidence type="ECO:0000313" key="3">
    <source>
        <dbReference type="Proteomes" id="UP000755585"/>
    </source>
</evidence>
<comment type="caution">
    <text evidence="2">The sequence shown here is derived from an EMBL/GenBank/DDBJ whole genome shotgun (WGS) entry which is preliminary data.</text>
</comment>
<evidence type="ECO:0000313" key="2">
    <source>
        <dbReference type="EMBL" id="MBP2351721.1"/>
    </source>
</evidence>
<reference evidence="2 3" key="1">
    <citation type="submission" date="2021-03" db="EMBL/GenBank/DDBJ databases">
        <title>Sequencing the genomes of 1000 actinobacteria strains.</title>
        <authorList>
            <person name="Klenk H.-P."/>
        </authorList>
    </citation>
    <scope>NUCLEOTIDE SEQUENCE [LARGE SCALE GENOMIC DNA]</scope>
    <source>
        <strain evidence="2 3">DSM 18824</strain>
    </source>
</reference>
<keyword evidence="3" id="KW-1185">Reference proteome</keyword>
<keyword evidence="1" id="KW-1133">Transmembrane helix</keyword>
<proteinExistence type="predicted"/>
<dbReference type="Proteomes" id="UP000755585">
    <property type="component" value="Unassembled WGS sequence"/>
</dbReference>
<dbReference type="EMBL" id="JAGINT010000001">
    <property type="protein sequence ID" value="MBP2351721.1"/>
    <property type="molecule type" value="Genomic_DNA"/>
</dbReference>
<evidence type="ECO:0000256" key="1">
    <source>
        <dbReference type="SAM" id="Phobius"/>
    </source>
</evidence>
<sequence>MMVMHMSMPQFRKLFWDLGWGGRGMDALFALAVIGAIMGGGIGAIFDEWLLGAGLGLLVGMAIFAGLVIWAHHRRQSPERRH</sequence>
<organism evidence="2 3">
    <name type="scientific">Kribbella aluminosa</name>
    <dbReference type="NCBI Taxonomy" id="416017"/>
    <lineage>
        <taxon>Bacteria</taxon>
        <taxon>Bacillati</taxon>
        <taxon>Actinomycetota</taxon>
        <taxon>Actinomycetes</taxon>
        <taxon>Propionibacteriales</taxon>
        <taxon>Kribbellaceae</taxon>
        <taxon>Kribbella</taxon>
    </lineage>
</organism>
<gene>
    <name evidence="2" type="ORF">JOF29_002804</name>
</gene>
<keyword evidence="1" id="KW-0472">Membrane</keyword>
<feature type="transmembrane region" description="Helical" evidence="1">
    <location>
        <begin position="53"/>
        <end position="71"/>
    </location>
</feature>
<protein>
    <submittedName>
        <fullName evidence="2">Uncharacterized protein</fullName>
    </submittedName>
</protein>
<name>A0ABS4UJ91_9ACTN</name>
<accession>A0ABS4UJ91</accession>